<dbReference type="InterPro" id="IPR011057">
    <property type="entry name" value="Mss4-like_sf"/>
</dbReference>
<dbReference type="PANTHER" id="PTHR33337:SF40">
    <property type="entry name" value="CENP-V_GFA DOMAIN-CONTAINING PROTEIN-RELATED"/>
    <property type="match status" value="1"/>
</dbReference>
<keyword evidence="4" id="KW-0456">Lyase</keyword>
<feature type="domain" description="CENP-V/GFA" evidence="5">
    <location>
        <begin position="4"/>
        <end position="118"/>
    </location>
</feature>
<evidence type="ECO:0000313" key="6">
    <source>
        <dbReference type="EMBL" id="MBR7619441.1"/>
    </source>
</evidence>
<evidence type="ECO:0000256" key="4">
    <source>
        <dbReference type="ARBA" id="ARBA00023239"/>
    </source>
</evidence>
<proteinExistence type="inferred from homology"/>
<protein>
    <submittedName>
        <fullName evidence="6">GFA family protein</fullName>
    </submittedName>
</protein>
<dbReference type="PANTHER" id="PTHR33337">
    <property type="entry name" value="GFA DOMAIN-CONTAINING PROTEIN"/>
    <property type="match status" value="1"/>
</dbReference>
<dbReference type="Gene3D" id="3.90.1590.10">
    <property type="entry name" value="glutathione-dependent formaldehyde- activating enzyme (gfa)"/>
    <property type="match status" value="1"/>
</dbReference>
<organism evidence="6 7">
    <name type="scientific">Phenylobacterium glaciei</name>
    <dbReference type="NCBI Taxonomy" id="2803784"/>
    <lineage>
        <taxon>Bacteria</taxon>
        <taxon>Pseudomonadati</taxon>
        <taxon>Pseudomonadota</taxon>
        <taxon>Alphaproteobacteria</taxon>
        <taxon>Caulobacterales</taxon>
        <taxon>Caulobacteraceae</taxon>
        <taxon>Phenylobacterium</taxon>
    </lineage>
</organism>
<evidence type="ECO:0000259" key="5">
    <source>
        <dbReference type="PROSITE" id="PS51891"/>
    </source>
</evidence>
<comment type="caution">
    <text evidence="6">The sequence shown here is derived from an EMBL/GenBank/DDBJ whole genome shotgun (WGS) entry which is preliminary data.</text>
</comment>
<dbReference type="Pfam" id="PF04828">
    <property type="entry name" value="GFA"/>
    <property type="match status" value="1"/>
</dbReference>
<comment type="similarity">
    <text evidence="1">Belongs to the Gfa family.</text>
</comment>
<dbReference type="Proteomes" id="UP000622580">
    <property type="component" value="Unassembled WGS sequence"/>
</dbReference>
<evidence type="ECO:0000256" key="1">
    <source>
        <dbReference type="ARBA" id="ARBA00005495"/>
    </source>
</evidence>
<dbReference type="EMBL" id="JAGSGD010000001">
    <property type="protein sequence ID" value="MBR7619441.1"/>
    <property type="molecule type" value="Genomic_DNA"/>
</dbReference>
<dbReference type="GO" id="GO:0016846">
    <property type="term" value="F:carbon-sulfur lyase activity"/>
    <property type="evidence" value="ECO:0007669"/>
    <property type="project" value="InterPro"/>
</dbReference>
<keyword evidence="7" id="KW-1185">Reference proteome</keyword>
<dbReference type="AlphaFoldDB" id="A0A941HVV5"/>
<dbReference type="SUPFAM" id="SSF51316">
    <property type="entry name" value="Mss4-like"/>
    <property type="match status" value="1"/>
</dbReference>
<keyword evidence="2" id="KW-0479">Metal-binding</keyword>
<keyword evidence="3" id="KW-0862">Zinc</keyword>
<accession>A0A941HVV5</accession>
<evidence type="ECO:0000256" key="3">
    <source>
        <dbReference type="ARBA" id="ARBA00022833"/>
    </source>
</evidence>
<dbReference type="RefSeq" id="WP_215339794.1">
    <property type="nucleotide sequence ID" value="NZ_JAGSGD010000001.1"/>
</dbReference>
<dbReference type="InterPro" id="IPR006913">
    <property type="entry name" value="CENP-V/GFA"/>
</dbReference>
<gene>
    <name evidence="6" type="ORF">JKL49_08585</name>
</gene>
<dbReference type="GO" id="GO:0046872">
    <property type="term" value="F:metal ion binding"/>
    <property type="evidence" value="ECO:0007669"/>
    <property type="project" value="UniProtKB-KW"/>
</dbReference>
<sequence>MTVLTGSCLCGARAYEIEGELDGVWMCHCSLCRKASGSVGNAILIVPRDRFRWVRGEDHGVTFARPSGYPITRCQTCGTPLPAETDATNVYVTAGTLDTPLGKGVRTHLFCGSRADWDRDEPDVRYFDERSKP</sequence>
<name>A0A941HVV5_9CAUL</name>
<dbReference type="PROSITE" id="PS51891">
    <property type="entry name" value="CENP_V_GFA"/>
    <property type="match status" value="1"/>
</dbReference>
<reference evidence="6" key="1">
    <citation type="submission" date="2021-04" db="EMBL/GenBank/DDBJ databases">
        <title>Draft genome assembly of strain Phenylobacterium sp. 20VBR1 using MiniION and Illumina platforms.</title>
        <authorList>
            <person name="Thomas F.A."/>
            <person name="Krishnan K.P."/>
            <person name="Sinha R.K."/>
        </authorList>
    </citation>
    <scope>NUCLEOTIDE SEQUENCE</scope>
    <source>
        <strain evidence="6">20VBR1</strain>
    </source>
</reference>
<evidence type="ECO:0000256" key="2">
    <source>
        <dbReference type="ARBA" id="ARBA00022723"/>
    </source>
</evidence>
<evidence type="ECO:0000313" key="7">
    <source>
        <dbReference type="Proteomes" id="UP000622580"/>
    </source>
</evidence>